<dbReference type="CDD" id="cd16282">
    <property type="entry name" value="metallo-hydrolase-like_MBL-fold"/>
    <property type="match status" value="1"/>
</dbReference>
<evidence type="ECO:0000256" key="1">
    <source>
        <dbReference type="ARBA" id="ARBA00005250"/>
    </source>
</evidence>
<protein>
    <submittedName>
        <fullName evidence="3">Chlorothalonil hydrolytic dehalogenase</fullName>
    </submittedName>
</protein>
<dbReference type="BRENDA" id="3.8.1.7">
    <property type="organism ID" value="5085"/>
</dbReference>
<dbReference type="PANTHER" id="PTHR42951:SF4">
    <property type="entry name" value="ACYL-COENZYME A THIOESTERASE MBLAC2"/>
    <property type="match status" value="1"/>
</dbReference>
<dbReference type="SMART" id="SM00849">
    <property type="entry name" value="Lactamase_B"/>
    <property type="match status" value="1"/>
</dbReference>
<dbReference type="SMR" id="C7EW69"/>
<dbReference type="Pfam" id="PF00753">
    <property type="entry name" value="Lactamase_B"/>
    <property type="match status" value="1"/>
</dbReference>
<dbReference type="Gene3D" id="3.60.15.10">
    <property type="entry name" value="Ribonuclease Z/Hydroxyacylglutathione hydrolase-like"/>
    <property type="match status" value="1"/>
</dbReference>
<accession>C7EW69</accession>
<dbReference type="InterPro" id="IPR001279">
    <property type="entry name" value="Metallo-B-lactamas"/>
</dbReference>
<dbReference type="GO" id="GO:0017001">
    <property type="term" value="P:antibiotic catabolic process"/>
    <property type="evidence" value="ECO:0007669"/>
    <property type="project" value="UniProtKB-ARBA"/>
</dbReference>
<dbReference type="SUPFAM" id="SSF56281">
    <property type="entry name" value="Metallo-hydrolase/oxidoreductase"/>
    <property type="match status" value="1"/>
</dbReference>
<dbReference type="InterPro" id="IPR050855">
    <property type="entry name" value="NDM-1-like"/>
</dbReference>
<gene>
    <name evidence="3" type="primary">chd</name>
</gene>
<feature type="domain" description="Metallo-beta-lactamase" evidence="2">
    <location>
        <begin position="79"/>
        <end position="271"/>
    </location>
</feature>
<proteinExistence type="inferred from homology"/>
<evidence type="ECO:0000313" key="3">
    <source>
        <dbReference type="EMBL" id="ACT85192.1"/>
    </source>
</evidence>
<sequence length="342" mass="36802">MPPGCSGLCSFVGLTMPLKFSGVLCASLLTITLSVAAHATELILDFNKVQMRSQQLAPGVYAHLPADSAELNAKGGVAGTSGGLIVGTRGAMLIETMLNRRLFDQVQALAKKEALGLPLLYAVNTSYHGDHSYGNMYLKAPTRVIQSTKTRDYVDGHLADDKAFMVKNFGAGRGVEQITARTGDILVPPGGRVSVDLGGKTVEIIDFGFAQTGGDLFVWEPQSKVMWTGNAVVASKPALPWLLDGKLVETLATLQKVYDFLPPDATIVPGHGVPMAREGLRWHLDYLAAVQAGVKDALARKLSLEQTVTELKMPEFRGYVLFDWVHPDLNVPAAYKDLAARP</sequence>
<dbReference type="AlphaFoldDB" id="C7EW69"/>
<reference evidence="3" key="1">
    <citation type="journal article" date="2010" name="J. Bacteriol.">
        <title>A novel hydrolytic dehalogenase for the chlorinated aromatic compound chlorothalonil.</title>
        <authorList>
            <person name="Wang G."/>
            <person name="Li R."/>
            <person name="Li S."/>
            <person name="Jiang J."/>
        </authorList>
    </citation>
    <scope>NUCLEOTIDE SEQUENCE</scope>
    <source>
        <strain evidence="3">CTN-3</strain>
    </source>
</reference>
<name>C7EW69_9PSED</name>
<organism evidence="3">
    <name type="scientific">Pseudomonas sp. CTN-3</name>
    <dbReference type="NCBI Taxonomy" id="598710"/>
    <lineage>
        <taxon>Bacteria</taxon>
        <taxon>Pseudomonadati</taxon>
        <taxon>Pseudomonadota</taxon>
        <taxon>Gammaproteobacteria</taxon>
        <taxon>Pseudomonadales</taxon>
        <taxon>Pseudomonadaceae</taxon>
        <taxon>Pseudomonas</taxon>
    </lineage>
</organism>
<comment type="similarity">
    <text evidence="1">Belongs to the metallo-beta-lactamase superfamily. Class-B beta-lactamase family.</text>
</comment>
<evidence type="ECO:0000259" key="2">
    <source>
        <dbReference type="SMART" id="SM00849"/>
    </source>
</evidence>
<dbReference type="InterPro" id="IPR036866">
    <property type="entry name" value="RibonucZ/Hydroxyglut_hydro"/>
</dbReference>
<dbReference type="EMBL" id="GQ292539">
    <property type="protein sequence ID" value="ACT85192.1"/>
    <property type="molecule type" value="Genomic_DNA"/>
</dbReference>
<dbReference type="PANTHER" id="PTHR42951">
    <property type="entry name" value="METALLO-BETA-LACTAMASE DOMAIN-CONTAINING"/>
    <property type="match status" value="1"/>
</dbReference>